<comment type="caution">
    <text evidence="4">The sequence shown here is derived from an EMBL/GenBank/DDBJ whole genome shotgun (WGS) entry which is preliminary data.</text>
</comment>
<sequence>MKTPVLAIAASLLAMATTAAAAPRIADAIPLYGADNPGSPNDEMLTGSGRDVRNVTYPTLTPVLPASGTANGAAVIVAPGGAFMFLSMDGEGWDVARALADQGITAFVLKYRLNPTPADPDEYSRDLLTLLFGAASTDPAREVETAHATEDVTAALDLLWGRADDWDLDPERLGIIGFSAGAIAARHAVLSGANAAFLGNVYGPMEAVDVPVEAPPLFVALAMDDPLFSRGDFGLVTAWRDAGRPVEMHVYQSGGHGFGTGKPGETNALMMSQFLAWLNMQGFLSGE</sequence>
<dbReference type="Gene3D" id="3.40.50.1820">
    <property type="entry name" value="alpha/beta hydrolase"/>
    <property type="match status" value="1"/>
</dbReference>
<feature type="domain" description="Dienelactone hydrolase" evidence="3">
    <location>
        <begin position="150"/>
        <end position="280"/>
    </location>
</feature>
<name>A0ABU3EK34_9RHOB</name>
<evidence type="ECO:0000259" key="3">
    <source>
        <dbReference type="Pfam" id="PF01738"/>
    </source>
</evidence>
<dbReference type="Proteomes" id="UP001251085">
    <property type="component" value="Unassembled WGS sequence"/>
</dbReference>
<dbReference type="GO" id="GO:0016787">
    <property type="term" value="F:hydrolase activity"/>
    <property type="evidence" value="ECO:0007669"/>
    <property type="project" value="UniProtKB-KW"/>
</dbReference>
<evidence type="ECO:0000256" key="2">
    <source>
        <dbReference type="SAM" id="SignalP"/>
    </source>
</evidence>
<keyword evidence="2" id="KW-0732">Signal</keyword>
<dbReference type="InterPro" id="IPR029058">
    <property type="entry name" value="AB_hydrolase_fold"/>
</dbReference>
<accession>A0ABU3EK34</accession>
<keyword evidence="1 4" id="KW-0378">Hydrolase</keyword>
<organism evidence="4 5">
    <name type="scientific">Paracoccus broussonetiae</name>
    <dbReference type="NCBI Taxonomy" id="3075834"/>
    <lineage>
        <taxon>Bacteria</taxon>
        <taxon>Pseudomonadati</taxon>
        <taxon>Pseudomonadota</taxon>
        <taxon>Alphaproteobacteria</taxon>
        <taxon>Rhodobacterales</taxon>
        <taxon>Paracoccaceae</taxon>
        <taxon>Paracoccus</taxon>
    </lineage>
</organism>
<feature type="signal peptide" evidence="2">
    <location>
        <begin position="1"/>
        <end position="21"/>
    </location>
</feature>
<dbReference type="PANTHER" id="PTHR48081">
    <property type="entry name" value="AB HYDROLASE SUPERFAMILY PROTEIN C4A8.06C"/>
    <property type="match status" value="1"/>
</dbReference>
<evidence type="ECO:0000313" key="4">
    <source>
        <dbReference type="EMBL" id="MDT1064604.1"/>
    </source>
</evidence>
<dbReference type="Pfam" id="PF01738">
    <property type="entry name" value="DLH"/>
    <property type="match status" value="1"/>
</dbReference>
<proteinExistence type="predicted"/>
<dbReference type="RefSeq" id="WP_311761689.1">
    <property type="nucleotide sequence ID" value="NZ_JAVRQI010000027.1"/>
</dbReference>
<dbReference type="InterPro" id="IPR050300">
    <property type="entry name" value="GDXG_lipolytic_enzyme"/>
</dbReference>
<reference evidence="5" key="1">
    <citation type="submission" date="2023-07" db="EMBL/GenBank/DDBJ databases">
        <title>Characterization of two Paracoccaceae strains isolated from Phycosphere and proposal of Xinfangfangia lacusdiani sp. nov.</title>
        <authorList>
            <person name="Deng Y."/>
            <person name="Zhang Y.Q."/>
        </authorList>
    </citation>
    <scope>NUCLEOTIDE SEQUENCE [LARGE SCALE GENOMIC DNA]</scope>
    <source>
        <strain evidence="5">CPCC 101403</strain>
    </source>
</reference>
<dbReference type="InterPro" id="IPR002925">
    <property type="entry name" value="Dienelactn_hydro"/>
</dbReference>
<dbReference type="SUPFAM" id="SSF53474">
    <property type="entry name" value="alpha/beta-Hydrolases"/>
    <property type="match status" value="1"/>
</dbReference>
<dbReference type="EMBL" id="JAVRQI010000027">
    <property type="protein sequence ID" value="MDT1064604.1"/>
    <property type="molecule type" value="Genomic_DNA"/>
</dbReference>
<gene>
    <name evidence="4" type="ORF">RM190_22280</name>
</gene>
<dbReference type="PANTHER" id="PTHR48081:SF6">
    <property type="entry name" value="PEPTIDASE S9 PROLYL OLIGOPEPTIDASE CATALYTIC DOMAIN-CONTAINING PROTEIN"/>
    <property type="match status" value="1"/>
</dbReference>
<evidence type="ECO:0000256" key="1">
    <source>
        <dbReference type="ARBA" id="ARBA00022801"/>
    </source>
</evidence>
<evidence type="ECO:0000313" key="5">
    <source>
        <dbReference type="Proteomes" id="UP001251085"/>
    </source>
</evidence>
<feature type="chain" id="PRO_5045135574" evidence="2">
    <location>
        <begin position="22"/>
        <end position="287"/>
    </location>
</feature>
<keyword evidence="5" id="KW-1185">Reference proteome</keyword>
<protein>
    <submittedName>
        <fullName evidence="4">Alpha/beta hydrolase</fullName>
    </submittedName>
</protein>